<dbReference type="SMART" id="SM00255">
    <property type="entry name" value="TIR"/>
    <property type="match status" value="1"/>
</dbReference>
<dbReference type="GO" id="GO:0005886">
    <property type="term" value="C:plasma membrane"/>
    <property type="evidence" value="ECO:0007669"/>
    <property type="project" value="TreeGrafter"/>
</dbReference>
<dbReference type="OrthoDB" id="5966846at2759"/>
<feature type="region of interest" description="Disordered" evidence="6">
    <location>
        <begin position="15"/>
        <end position="83"/>
    </location>
</feature>
<sequence length="395" mass="45566">MENSKEEVVVITNVEQAVLPMLEDEDVHTNKSPTSTSKASTSTSKAPTSTSKASTSTSTAPTSTSKAPTSTSKAPTSTSQTQTQWNQRYEKFLLDTYKTFEESKNQSKINGELLLILLKIKCLKEKFDRHQKKLNKSGEEHTEMPPELEIFESQPDVKPVITMDSFKCDKGKRQHEDNGIDVSSEEEEDRSIKPDPKKAKLCPTPNVGVFLKCQNNIRNAVYLYHLRRRRQRRSVRSDLPETYEFDVYVVYCADDRKWVHEVLLKRLEDEGLKVCIHFRDFELGEGIVENIERFMNKSWKIVVIMSNNFAKSEWCQWEVNLVQERRRRRGKNAMVLIMMKQINSKHMTSSIRTLLFTTPYLSYTKRLGKRLFWTAVISGVNKSYDDPPVAVSYIA</sequence>
<keyword evidence="2" id="KW-0812">Transmembrane</keyword>
<dbReference type="AlphaFoldDB" id="A0A8S3Q9I8"/>
<evidence type="ECO:0000313" key="8">
    <source>
        <dbReference type="EMBL" id="CAG2192223.1"/>
    </source>
</evidence>
<gene>
    <name evidence="8" type="ORF">MEDL_7419</name>
</gene>
<dbReference type="PROSITE" id="PS50104">
    <property type="entry name" value="TIR"/>
    <property type="match status" value="1"/>
</dbReference>
<evidence type="ECO:0000256" key="1">
    <source>
        <dbReference type="ARBA" id="ARBA00004370"/>
    </source>
</evidence>
<feature type="compositionally biased region" description="Basic and acidic residues" evidence="6">
    <location>
        <begin position="168"/>
        <end position="178"/>
    </location>
</feature>
<dbReference type="GO" id="GO:0038023">
    <property type="term" value="F:signaling receptor activity"/>
    <property type="evidence" value="ECO:0007669"/>
    <property type="project" value="TreeGrafter"/>
</dbReference>
<dbReference type="InterPro" id="IPR000157">
    <property type="entry name" value="TIR_dom"/>
</dbReference>
<evidence type="ECO:0000256" key="2">
    <source>
        <dbReference type="ARBA" id="ARBA00022692"/>
    </source>
</evidence>
<dbReference type="EMBL" id="CAJPWZ010000381">
    <property type="protein sequence ID" value="CAG2192223.1"/>
    <property type="molecule type" value="Genomic_DNA"/>
</dbReference>
<feature type="domain" description="TIR" evidence="7">
    <location>
        <begin position="243"/>
        <end position="380"/>
    </location>
</feature>
<evidence type="ECO:0000259" key="7">
    <source>
        <dbReference type="PROSITE" id="PS50104"/>
    </source>
</evidence>
<accession>A0A8S3Q9I8</accession>
<proteinExistence type="predicted"/>
<dbReference type="PANTHER" id="PTHR24365:SF530">
    <property type="entry name" value="MSTPROX-RELATED"/>
    <property type="match status" value="1"/>
</dbReference>
<keyword evidence="9" id="KW-1185">Reference proteome</keyword>
<keyword evidence="3" id="KW-0732">Signal</keyword>
<protein>
    <recommendedName>
        <fullName evidence="7">TIR domain-containing protein</fullName>
    </recommendedName>
</protein>
<evidence type="ECO:0000256" key="6">
    <source>
        <dbReference type="SAM" id="MobiDB-lite"/>
    </source>
</evidence>
<dbReference type="PANTHER" id="PTHR24365">
    <property type="entry name" value="TOLL-LIKE RECEPTOR"/>
    <property type="match status" value="1"/>
</dbReference>
<evidence type="ECO:0000256" key="3">
    <source>
        <dbReference type="ARBA" id="ARBA00022729"/>
    </source>
</evidence>
<comment type="subcellular location">
    <subcellularLocation>
        <location evidence="1">Membrane</location>
    </subcellularLocation>
</comment>
<dbReference type="InterPro" id="IPR035897">
    <property type="entry name" value="Toll_tir_struct_dom_sf"/>
</dbReference>
<evidence type="ECO:0000313" key="9">
    <source>
        <dbReference type="Proteomes" id="UP000683360"/>
    </source>
</evidence>
<keyword evidence="4" id="KW-1133">Transmembrane helix</keyword>
<feature type="compositionally biased region" description="Low complexity" evidence="6">
    <location>
        <begin position="31"/>
        <end position="83"/>
    </location>
</feature>
<name>A0A8S3Q9I8_MYTED</name>
<keyword evidence="5" id="KW-0472">Membrane</keyword>
<dbReference type="GO" id="GO:0007165">
    <property type="term" value="P:signal transduction"/>
    <property type="evidence" value="ECO:0007669"/>
    <property type="project" value="InterPro"/>
</dbReference>
<dbReference type="SUPFAM" id="SSF52200">
    <property type="entry name" value="Toll/Interleukin receptor TIR domain"/>
    <property type="match status" value="1"/>
</dbReference>
<dbReference type="Gene3D" id="3.40.50.10140">
    <property type="entry name" value="Toll/interleukin-1 receptor homology (TIR) domain"/>
    <property type="match status" value="1"/>
</dbReference>
<dbReference type="Proteomes" id="UP000683360">
    <property type="component" value="Unassembled WGS sequence"/>
</dbReference>
<reference evidence="8" key="1">
    <citation type="submission" date="2021-03" db="EMBL/GenBank/DDBJ databases">
        <authorList>
            <person name="Bekaert M."/>
        </authorList>
    </citation>
    <scope>NUCLEOTIDE SEQUENCE</scope>
</reference>
<comment type="caution">
    <text evidence="8">The sequence shown here is derived from an EMBL/GenBank/DDBJ whole genome shotgun (WGS) entry which is preliminary data.</text>
</comment>
<feature type="region of interest" description="Disordered" evidence="6">
    <location>
        <begin position="168"/>
        <end position="198"/>
    </location>
</feature>
<dbReference type="Pfam" id="PF01582">
    <property type="entry name" value="TIR"/>
    <property type="match status" value="1"/>
</dbReference>
<evidence type="ECO:0000256" key="5">
    <source>
        <dbReference type="ARBA" id="ARBA00023136"/>
    </source>
</evidence>
<organism evidence="8 9">
    <name type="scientific">Mytilus edulis</name>
    <name type="common">Blue mussel</name>
    <dbReference type="NCBI Taxonomy" id="6550"/>
    <lineage>
        <taxon>Eukaryota</taxon>
        <taxon>Metazoa</taxon>
        <taxon>Spiralia</taxon>
        <taxon>Lophotrochozoa</taxon>
        <taxon>Mollusca</taxon>
        <taxon>Bivalvia</taxon>
        <taxon>Autobranchia</taxon>
        <taxon>Pteriomorphia</taxon>
        <taxon>Mytilida</taxon>
        <taxon>Mytiloidea</taxon>
        <taxon>Mytilidae</taxon>
        <taxon>Mytilinae</taxon>
        <taxon>Mytilus</taxon>
    </lineage>
</organism>
<evidence type="ECO:0000256" key="4">
    <source>
        <dbReference type="ARBA" id="ARBA00022989"/>
    </source>
</evidence>